<evidence type="ECO:0000313" key="2">
    <source>
        <dbReference type="EMBL" id="CEK84315.1"/>
    </source>
</evidence>
<proteinExistence type="predicted"/>
<organism evidence="2">
    <name type="scientific">Arion vulgaris</name>
    <dbReference type="NCBI Taxonomy" id="1028688"/>
    <lineage>
        <taxon>Eukaryota</taxon>
        <taxon>Metazoa</taxon>
        <taxon>Spiralia</taxon>
        <taxon>Lophotrochozoa</taxon>
        <taxon>Mollusca</taxon>
        <taxon>Gastropoda</taxon>
        <taxon>Heterobranchia</taxon>
        <taxon>Euthyneura</taxon>
        <taxon>Panpulmonata</taxon>
        <taxon>Eupulmonata</taxon>
        <taxon>Stylommatophora</taxon>
        <taxon>Helicina</taxon>
        <taxon>Arionoidea</taxon>
        <taxon>Arionidae</taxon>
        <taxon>Arion</taxon>
    </lineage>
</organism>
<dbReference type="EMBL" id="HACG01037450">
    <property type="protein sequence ID" value="CEK84315.1"/>
    <property type="molecule type" value="Transcribed_RNA"/>
</dbReference>
<sequence>DGFIAKDDMNTKSAHILGSSLTIQTIIFLNCPLNIRYNNQIHYNNHIHKLFIEHSL</sequence>
<dbReference type="AlphaFoldDB" id="A0A0B7AWM4"/>
<gene>
    <name evidence="2" type="primary">ORF141990</name>
    <name evidence="1" type="synonym">ORF141988</name>
</gene>
<protein>
    <submittedName>
        <fullName evidence="2">Uncharacterized protein</fullName>
    </submittedName>
</protein>
<reference evidence="2" key="1">
    <citation type="submission" date="2014-12" db="EMBL/GenBank/DDBJ databases">
        <title>Insight into the proteome of Arion vulgaris.</title>
        <authorList>
            <person name="Aradska J."/>
            <person name="Bulat T."/>
            <person name="Smidak R."/>
            <person name="Sarate P."/>
            <person name="Gangsoo J."/>
            <person name="Sialana F."/>
            <person name="Bilban M."/>
            <person name="Lubec G."/>
        </authorList>
    </citation>
    <scope>NUCLEOTIDE SEQUENCE</scope>
    <source>
        <tissue evidence="2">Skin</tissue>
    </source>
</reference>
<evidence type="ECO:0000313" key="1">
    <source>
        <dbReference type="EMBL" id="CEK84314.1"/>
    </source>
</evidence>
<dbReference type="EMBL" id="HACG01037449">
    <property type="protein sequence ID" value="CEK84314.1"/>
    <property type="molecule type" value="Transcribed_RNA"/>
</dbReference>
<accession>A0A0B7AWM4</accession>
<feature type="non-terminal residue" evidence="2">
    <location>
        <position position="1"/>
    </location>
</feature>
<name>A0A0B7AWM4_9EUPU</name>